<proteinExistence type="predicted"/>
<dbReference type="Proteomes" id="UP000799766">
    <property type="component" value="Unassembled WGS sequence"/>
</dbReference>
<organism evidence="2 3">
    <name type="scientific">Lineolata rhizophorae</name>
    <dbReference type="NCBI Taxonomy" id="578093"/>
    <lineage>
        <taxon>Eukaryota</taxon>
        <taxon>Fungi</taxon>
        <taxon>Dikarya</taxon>
        <taxon>Ascomycota</taxon>
        <taxon>Pezizomycotina</taxon>
        <taxon>Dothideomycetes</taxon>
        <taxon>Dothideomycetes incertae sedis</taxon>
        <taxon>Lineolatales</taxon>
        <taxon>Lineolataceae</taxon>
        <taxon>Lineolata</taxon>
    </lineage>
</organism>
<sequence>MYAFLCCLLSARDLSCDVHRHNMPKCSVVLRTTYVLVAFTLLIHLQLLKGCAPGMRPAFPWSMPRVVAARPSLSCGAADQCGELALDSRPVSAERQPGARRTFDLPPAANLRCHSPLAAPLPEGIRATNPPSLLSRRGDFSSRSDRLHRRDHSQHESLFVLISSQELQSVENWGPAPPSRRLIVDPVTVSDPADRPNVPVYVRRRAL</sequence>
<name>A0A6A6P456_9PEZI</name>
<keyword evidence="3" id="KW-1185">Reference proteome</keyword>
<dbReference type="EMBL" id="MU001677">
    <property type="protein sequence ID" value="KAF2458604.1"/>
    <property type="molecule type" value="Genomic_DNA"/>
</dbReference>
<evidence type="ECO:0000313" key="2">
    <source>
        <dbReference type="EMBL" id="KAF2458604.1"/>
    </source>
</evidence>
<evidence type="ECO:0000313" key="3">
    <source>
        <dbReference type="Proteomes" id="UP000799766"/>
    </source>
</evidence>
<reference evidence="2" key="1">
    <citation type="journal article" date="2020" name="Stud. Mycol.">
        <title>101 Dothideomycetes genomes: a test case for predicting lifestyles and emergence of pathogens.</title>
        <authorList>
            <person name="Haridas S."/>
            <person name="Albert R."/>
            <person name="Binder M."/>
            <person name="Bloem J."/>
            <person name="Labutti K."/>
            <person name="Salamov A."/>
            <person name="Andreopoulos B."/>
            <person name="Baker S."/>
            <person name="Barry K."/>
            <person name="Bills G."/>
            <person name="Bluhm B."/>
            <person name="Cannon C."/>
            <person name="Castanera R."/>
            <person name="Culley D."/>
            <person name="Daum C."/>
            <person name="Ezra D."/>
            <person name="Gonzalez J."/>
            <person name="Henrissat B."/>
            <person name="Kuo A."/>
            <person name="Liang C."/>
            <person name="Lipzen A."/>
            <person name="Lutzoni F."/>
            <person name="Magnuson J."/>
            <person name="Mondo S."/>
            <person name="Nolan M."/>
            <person name="Ohm R."/>
            <person name="Pangilinan J."/>
            <person name="Park H.-J."/>
            <person name="Ramirez L."/>
            <person name="Alfaro M."/>
            <person name="Sun H."/>
            <person name="Tritt A."/>
            <person name="Yoshinaga Y."/>
            <person name="Zwiers L.-H."/>
            <person name="Turgeon B."/>
            <person name="Goodwin S."/>
            <person name="Spatafora J."/>
            <person name="Crous P."/>
            <person name="Grigoriev I."/>
        </authorList>
    </citation>
    <scope>NUCLEOTIDE SEQUENCE</scope>
    <source>
        <strain evidence="2">ATCC 16933</strain>
    </source>
</reference>
<evidence type="ECO:0000256" key="1">
    <source>
        <dbReference type="SAM" id="MobiDB-lite"/>
    </source>
</evidence>
<dbReference type="AlphaFoldDB" id="A0A6A6P456"/>
<accession>A0A6A6P456</accession>
<feature type="compositionally biased region" description="Basic and acidic residues" evidence="1">
    <location>
        <begin position="136"/>
        <end position="145"/>
    </location>
</feature>
<gene>
    <name evidence="2" type="ORF">BDY21DRAFT_207137</name>
</gene>
<protein>
    <submittedName>
        <fullName evidence="2">Uncharacterized protein</fullName>
    </submittedName>
</protein>
<feature type="region of interest" description="Disordered" evidence="1">
    <location>
        <begin position="120"/>
        <end position="151"/>
    </location>
</feature>